<organism evidence="2 3">
    <name type="scientific">Stylosanthes scabra</name>
    <dbReference type="NCBI Taxonomy" id="79078"/>
    <lineage>
        <taxon>Eukaryota</taxon>
        <taxon>Viridiplantae</taxon>
        <taxon>Streptophyta</taxon>
        <taxon>Embryophyta</taxon>
        <taxon>Tracheophyta</taxon>
        <taxon>Spermatophyta</taxon>
        <taxon>Magnoliopsida</taxon>
        <taxon>eudicotyledons</taxon>
        <taxon>Gunneridae</taxon>
        <taxon>Pentapetalae</taxon>
        <taxon>rosids</taxon>
        <taxon>fabids</taxon>
        <taxon>Fabales</taxon>
        <taxon>Fabaceae</taxon>
        <taxon>Papilionoideae</taxon>
        <taxon>50 kb inversion clade</taxon>
        <taxon>dalbergioids sensu lato</taxon>
        <taxon>Dalbergieae</taxon>
        <taxon>Pterocarpus clade</taxon>
        <taxon>Stylosanthes</taxon>
    </lineage>
</organism>
<gene>
    <name evidence="2" type="ORF">PIB30_068546</name>
</gene>
<comment type="caution">
    <text evidence="2">The sequence shown here is derived from an EMBL/GenBank/DDBJ whole genome shotgun (WGS) entry which is preliminary data.</text>
</comment>
<sequence length="81" mass="9359">MARHSDTFDEVHPSKFDLKFYLYIVRLWAALARCNPKETQPIERVVEDSKGQRIHLQVPKGLAKQKKPQSSELLIPEKGCL</sequence>
<dbReference type="EMBL" id="JASCZI010242392">
    <property type="protein sequence ID" value="MED6210908.1"/>
    <property type="molecule type" value="Genomic_DNA"/>
</dbReference>
<feature type="region of interest" description="Disordered" evidence="1">
    <location>
        <begin position="60"/>
        <end position="81"/>
    </location>
</feature>
<protein>
    <submittedName>
        <fullName evidence="2">Uncharacterized protein</fullName>
    </submittedName>
</protein>
<accession>A0ABU6YQL3</accession>
<evidence type="ECO:0000256" key="1">
    <source>
        <dbReference type="SAM" id="MobiDB-lite"/>
    </source>
</evidence>
<dbReference type="Proteomes" id="UP001341840">
    <property type="component" value="Unassembled WGS sequence"/>
</dbReference>
<evidence type="ECO:0000313" key="3">
    <source>
        <dbReference type="Proteomes" id="UP001341840"/>
    </source>
</evidence>
<keyword evidence="3" id="KW-1185">Reference proteome</keyword>
<evidence type="ECO:0000313" key="2">
    <source>
        <dbReference type="EMBL" id="MED6210908.1"/>
    </source>
</evidence>
<proteinExistence type="predicted"/>
<name>A0ABU6YQL3_9FABA</name>
<reference evidence="2 3" key="1">
    <citation type="journal article" date="2023" name="Plants (Basel)">
        <title>Bridging the Gap: Combining Genomics and Transcriptomics Approaches to Understand Stylosanthes scabra, an Orphan Legume from the Brazilian Caatinga.</title>
        <authorList>
            <person name="Ferreira-Neto J.R.C."/>
            <person name="da Silva M.D."/>
            <person name="Binneck E."/>
            <person name="de Melo N.F."/>
            <person name="da Silva R.H."/>
            <person name="de Melo A.L.T.M."/>
            <person name="Pandolfi V."/>
            <person name="Bustamante F.O."/>
            <person name="Brasileiro-Vidal A.C."/>
            <person name="Benko-Iseppon A.M."/>
        </authorList>
    </citation>
    <scope>NUCLEOTIDE SEQUENCE [LARGE SCALE GENOMIC DNA]</scope>
    <source>
        <tissue evidence="2">Leaves</tissue>
    </source>
</reference>